<dbReference type="SUPFAM" id="SSF53474">
    <property type="entry name" value="alpha/beta-Hydrolases"/>
    <property type="match status" value="1"/>
</dbReference>
<comment type="caution">
    <text evidence="1">The sequence shown here is derived from an EMBL/GenBank/DDBJ whole genome shotgun (WGS) entry which is preliminary data.</text>
</comment>
<reference evidence="1 2" key="1">
    <citation type="submission" date="2023-03" db="EMBL/GenBank/DDBJ databases">
        <title>NovoSphingobium album sp. nov. isolated from polycyclic aromatic hydrocarbons- and heavy-metal polluted soil.</title>
        <authorList>
            <person name="Liu Z."/>
            <person name="Wang K."/>
        </authorList>
    </citation>
    <scope>NUCLEOTIDE SEQUENCE [LARGE SCALE GENOMIC DNA]</scope>
    <source>
        <strain evidence="1 2">H3SJ31-1</strain>
    </source>
</reference>
<dbReference type="InterPro" id="IPR029058">
    <property type="entry name" value="AB_hydrolase_fold"/>
</dbReference>
<dbReference type="RefSeq" id="WP_275229017.1">
    <property type="nucleotide sequence ID" value="NZ_JARESE010000049.1"/>
</dbReference>
<gene>
    <name evidence="1" type="ORF">PYV00_14510</name>
</gene>
<dbReference type="Proteomes" id="UP001216253">
    <property type="component" value="Unassembled WGS sequence"/>
</dbReference>
<protein>
    <submittedName>
        <fullName evidence="1">DUF3089 domain-containing protein</fullName>
    </submittedName>
</protein>
<sequence>MARKFLYVIAGIVVLVLAGLIALRIFAEDLTEMAFVPSAAFTPQPPLPEAAYAAPGMWIARPGMSAADPAAWRPPGLREPAGEAGKPLAVAVFFIHPTSHITRDSWNASLDDPVSRQRAALFVKGMASPFNRAAAIWAPRYRQAAVGAFLTDAPEAARALDLAYGDVLEAFDVFIRTVDPRQPIVLAGHSQGAFLLRRLMRDRIAGTPLAARVAAAYVVGWPVSLAHDLPAMGLPACTAPDQAGCVMSWLSVADPAETAMLLKAYARRPGLDGQRLDGTGMGDTAFLCTNPITGARDGRALARDNLGTLVPDVAAESGELVAGAVPAFCGEDHFLHIGPPPDLQLGPYVLPGNNYHLYDIPLFWANLRADFERRVKAWRPSR</sequence>
<evidence type="ECO:0000313" key="1">
    <source>
        <dbReference type="EMBL" id="MDE8652917.1"/>
    </source>
</evidence>
<proteinExistence type="predicted"/>
<dbReference type="Pfam" id="PF11288">
    <property type="entry name" value="DUF3089"/>
    <property type="match status" value="1"/>
</dbReference>
<organism evidence="1 2">
    <name type="scientific">Novosphingobium album</name>
    <name type="common">ex Liu et al. 2023</name>
    <dbReference type="NCBI Taxonomy" id="3031130"/>
    <lineage>
        <taxon>Bacteria</taxon>
        <taxon>Pseudomonadati</taxon>
        <taxon>Pseudomonadota</taxon>
        <taxon>Alphaproteobacteria</taxon>
        <taxon>Sphingomonadales</taxon>
        <taxon>Sphingomonadaceae</taxon>
        <taxon>Novosphingobium</taxon>
    </lineage>
</organism>
<dbReference type="EMBL" id="JARESE010000049">
    <property type="protein sequence ID" value="MDE8652917.1"/>
    <property type="molecule type" value="Genomic_DNA"/>
</dbReference>
<name>A0ABT5WTB6_9SPHN</name>
<dbReference type="InterPro" id="IPR021440">
    <property type="entry name" value="DUF3089"/>
</dbReference>
<accession>A0ABT5WTB6</accession>
<evidence type="ECO:0000313" key="2">
    <source>
        <dbReference type="Proteomes" id="UP001216253"/>
    </source>
</evidence>
<keyword evidence="2" id="KW-1185">Reference proteome</keyword>